<comment type="caution">
    <text evidence="8">The sequence shown here is derived from an EMBL/GenBank/DDBJ whole genome shotgun (WGS) entry which is preliminary data.</text>
</comment>
<evidence type="ECO:0000259" key="7">
    <source>
        <dbReference type="PROSITE" id="PS51330"/>
    </source>
</evidence>
<evidence type="ECO:0000313" key="9">
    <source>
        <dbReference type="Proteomes" id="UP001054945"/>
    </source>
</evidence>
<dbReference type="GO" id="GO:0006730">
    <property type="term" value="P:one-carbon metabolic process"/>
    <property type="evidence" value="ECO:0007669"/>
    <property type="project" value="UniProtKB-KW"/>
</dbReference>
<proteinExistence type="predicted"/>
<sequence length="193" mass="22389">MAFFKEKTMTTQSPGKKNAVVMGRKTWFSIPEKMRPLCERINIVLSTNQMNLEGPDFVADSFEKAMQWLHSPSMKEKVDKIFVIGGEAVYKIAMDSDYHQIIYLTRIHNDFECDAFFPHMDPEKYSLTEPEGRSDGIQEENGVKYKHEVYVKNEKLVIKEYIESLRDTKIHVGGYAEGQKRPFIQTQGLKLEL</sequence>
<evidence type="ECO:0000256" key="6">
    <source>
        <dbReference type="ARBA" id="ARBA00048873"/>
    </source>
</evidence>
<dbReference type="InterPro" id="IPR024072">
    <property type="entry name" value="DHFR-like_dom_sf"/>
</dbReference>
<evidence type="ECO:0000256" key="2">
    <source>
        <dbReference type="ARBA" id="ARBA00012856"/>
    </source>
</evidence>
<dbReference type="Gene3D" id="3.40.430.10">
    <property type="entry name" value="Dihydrofolate Reductase, subunit A"/>
    <property type="match status" value="1"/>
</dbReference>
<reference evidence="8 9" key="1">
    <citation type="submission" date="2021-06" db="EMBL/GenBank/DDBJ databases">
        <title>Caerostris extrusa draft genome.</title>
        <authorList>
            <person name="Kono N."/>
            <person name="Arakawa K."/>
        </authorList>
    </citation>
    <scope>NUCLEOTIDE SEQUENCE [LARGE SCALE GENOMIC DNA]</scope>
</reference>
<dbReference type="InterPro" id="IPR001796">
    <property type="entry name" value="DHFR_dom"/>
</dbReference>
<dbReference type="Pfam" id="PF00186">
    <property type="entry name" value="DHFR_1"/>
    <property type="match status" value="1"/>
</dbReference>
<comment type="catalytic activity">
    <reaction evidence="6">
        <text>(6S)-5,6,7,8-tetrahydrofolate + NADP(+) = 7,8-dihydrofolate + NADPH + H(+)</text>
        <dbReference type="Rhea" id="RHEA:15009"/>
        <dbReference type="ChEBI" id="CHEBI:15378"/>
        <dbReference type="ChEBI" id="CHEBI:57451"/>
        <dbReference type="ChEBI" id="CHEBI:57453"/>
        <dbReference type="ChEBI" id="CHEBI:57783"/>
        <dbReference type="ChEBI" id="CHEBI:58349"/>
        <dbReference type="EC" id="1.5.1.3"/>
    </reaction>
</comment>
<organism evidence="8 9">
    <name type="scientific">Caerostris extrusa</name>
    <name type="common">Bark spider</name>
    <name type="synonym">Caerostris bankana</name>
    <dbReference type="NCBI Taxonomy" id="172846"/>
    <lineage>
        <taxon>Eukaryota</taxon>
        <taxon>Metazoa</taxon>
        <taxon>Ecdysozoa</taxon>
        <taxon>Arthropoda</taxon>
        <taxon>Chelicerata</taxon>
        <taxon>Arachnida</taxon>
        <taxon>Araneae</taxon>
        <taxon>Araneomorphae</taxon>
        <taxon>Entelegynae</taxon>
        <taxon>Araneoidea</taxon>
        <taxon>Araneidae</taxon>
        <taxon>Caerostris</taxon>
    </lineage>
</organism>
<evidence type="ECO:0000256" key="3">
    <source>
        <dbReference type="ARBA" id="ARBA00022563"/>
    </source>
</evidence>
<evidence type="ECO:0000256" key="4">
    <source>
        <dbReference type="ARBA" id="ARBA00022857"/>
    </source>
</evidence>
<feature type="domain" description="DHFR" evidence="7">
    <location>
        <begin position="1"/>
        <end position="152"/>
    </location>
</feature>
<dbReference type="GO" id="GO:0046655">
    <property type="term" value="P:folic acid metabolic process"/>
    <property type="evidence" value="ECO:0007669"/>
    <property type="project" value="TreeGrafter"/>
</dbReference>
<dbReference type="AlphaFoldDB" id="A0AAV4NFG1"/>
<keyword evidence="3" id="KW-0554">One-carbon metabolism</keyword>
<keyword evidence="4" id="KW-0521">NADP</keyword>
<dbReference type="EC" id="1.5.1.3" evidence="2"/>
<gene>
    <name evidence="8" type="primary">DHFR</name>
    <name evidence="8" type="ORF">CEXT_341431</name>
</gene>
<keyword evidence="9" id="KW-1185">Reference proteome</keyword>
<dbReference type="SUPFAM" id="SSF53597">
    <property type="entry name" value="Dihydrofolate reductase-like"/>
    <property type="match status" value="1"/>
</dbReference>
<name>A0AAV4NFG1_CAEEX</name>
<dbReference type="Proteomes" id="UP001054945">
    <property type="component" value="Unassembled WGS sequence"/>
</dbReference>
<dbReference type="PANTHER" id="PTHR48069:SF3">
    <property type="entry name" value="DIHYDROFOLATE REDUCTASE"/>
    <property type="match status" value="1"/>
</dbReference>
<accession>A0AAV4NFG1</accession>
<dbReference type="EMBL" id="BPLR01020833">
    <property type="protein sequence ID" value="GIX83104.1"/>
    <property type="molecule type" value="Genomic_DNA"/>
</dbReference>
<dbReference type="CDD" id="cd00209">
    <property type="entry name" value="DHFR"/>
    <property type="match status" value="1"/>
</dbReference>
<dbReference type="GO" id="GO:0004146">
    <property type="term" value="F:dihydrofolate reductase activity"/>
    <property type="evidence" value="ECO:0007669"/>
    <property type="project" value="UniProtKB-EC"/>
</dbReference>
<dbReference type="InterPro" id="IPR012259">
    <property type="entry name" value="DHFR"/>
</dbReference>
<dbReference type="PRINTS" id="PR00070">
    <property type="entry name" value="DHFR"/>
</dbReference>
<dbReference type="PANTHER" id="PTHR48069">
    <property type="entry name" value="DIHYDROFOLATE REDUCTASE"/>
    <property type="match status" value="1"/>
</dbReference>
<comment type="pathway">
    <text evidence="1">Cofactor biosynthesis; tetrahydrofolate biosynthesis; 5,6,7,8-tetrahydrofolate from 7,8-dihydrofolate: step 1/1.</text>
</comment>
<evidence type="ECO:0000256" key="5">
    <source>
        <dbReference type="ARBA" id="ARBA00023002"/>
    </source>
</evidence>
<dbReference type="GO" id="GO:0050661">
    <property type="term" value="F:NADP binding"/>
    <property type="evidence" value="ECO:0007669"/>
    <property type="project" value="InterPro"/>
</dbReference>
<dbReference type="GO" id="GO:0046452">
    <property type="term" value="P:dihydrofolate metabolic process"/>
    <property type="evidence" value="ECO:0007669"/>
    <property type="project" value="TreeGrafter"/>
</dbReference>
<dbReference type="GO" id="GO:0005739">
    <property type="term" value="C:mitochondrion"/>
    <property type="evidence" value="ECO:0007669"/>
    <property type="project" value="TreeGrafter"/>
</dbReference>
<evidence type="ECO:0000256" key="1">
    <source>
        <dbReference type="ARBA" id="ARBA00004903"/>
    </source>
</evidence>
<evidence type="ECO:0000313" key="8">
    <source>
        <dbReference type="EMBL" id="GIX83104.1"/>
    </source>
</evidence>
<protein>
    <recommendedName>
        <fullName evidence="2">dihydrofolate reductase</fullName>
        <ecNumber evidence="2">1.5.1.3</ecNumber>
    </recommendedName>
</protein>
<dbReference type="PROSITE" id="PS51330">
    <property type="entry name" value="DHFR_2"/>
    <property type="match status" value="1"/>
</dbReference>
<keyword evidence="5" id="KW-0560">Oxidoreductase</keyword>
<dbReference type="GO" id="GO:0046654">
    <property type="term" value="P:tetrahydrofolate biosynthetic process"/>
    <property type="evidence" value="ECO:0007669"/>
    <property type="project" value="InterPro"/>
</dbReference>